<evidence type="ECO:0000259" key="4">
    <source>
        <dbReference type="Pfam" id="PF14587"/>
    </source>
</evidence>
<accession>A0ABR6KFT6</accession>
<keyword evidence="6" id="KW-1185">Reference proteome</keyword>
<sequence>MKIHRYLFLSFSFLTLIISGCIGDKEASKQPEISIQLLWNDIKQPIDGFGVAQAGWADELYSHKNREKVMDEMFGPNGLRLNILRGEIFPHYWENKNDKDFNLTDDLEIDLDDPFFEGKSDDRLRRGQLWLTLLAKNKYHVDKLFFSAWSAPAYMKTNGKVSQGELKPECYQEYADYLASFYKAYTSVGLEPYALSPSNEPGYAAPWNSSLWTPEKMGEFITRYLGPTFRRMQIPARIIFGENPLWSAVSPQADFASSLYFTNTILEKYPEIKDFNLIAAGHGYTLPDSYPAPKDSLLTPIVPLELAEKNNIPVWVTEISDINPLDTTINDGLKWASTYHAFLTEANANAFVWWAGAMPTSNNESLIVLNSDRVGYSLTKRYETFGNYTRYIATGSLRIGTQISNPTDSLLVSAYKNEKNYTIVAVNNSSRSIRTGIKPTETGDSGTLISYLTDKNNRWSPQNYSIDKKGQYIVNIPAKCVMTFTGSTK</sequence>
<feature type="domain" description="Endo-beta-1,6-galactanase-like" evidence="4">
    <location>
        <begin position="117"/>
        <end position="365"/>
    </location>
</feature>
<evidence type="ECO:0000313" key="6">
    <source>
        <dbReference type="Proteomes" id="UP000533637"/>
    </source>
</evidence>
<dbReference type="InterPro" id="IPR013780">
    <property type="entry name" value="Glyco_hydro_b"/>
</dbReference>
<dbReference type="InterPro" id="IPR001139">
    <property type="entry name" value="Glyco_hydro_30"/>
</dbReference>
<name>A0ABR6KFT6_9BACT</name>
<dbReference type="Pfam" id="PF14587">
    <property type="entry name" value="Glyco_hydr_30_2"/>
    <property type="match status" value="1"/>
</dbReference>
<keyword evidence="2" id="KW-0732">Signal</keyword>
<proteinExistence type="inferred from homology"/>
<dbReference type="InterPro" id="IPR039514">
    <property type="entry name" value="6GAL-like"/>
</dbReference>
<protein>
    <submittedName>
        <fullName evidence="5">O-glycosyl hydrolase</fullName>
    </submittedName>
</protein>
<reference evidence="5 6" key="1">
    <citation type="submission" date="2020-08" db="EMBL/GenBank/DDBJ databases">
        <title>Genomic Encyclopedia of Type Strains, Phase IV (KMG-IV): sequencing the most valuable type-strain genomes for metagenomic binning, comparative biology and taxonomic classification.</title>
        <authorList>
            <person name="Goeker M."/>
        </authorList>
    </citation>
    <scope>NUCLEOTIDE SEQUENCE [LARGE SCALE GENOMIC DNA]</scope>
    <source>
        <strain evidence="5 6">DSM 102983</strain>
    </source>
</reference>
<dbReference type="SUPFAM" id="SSF51445">
    <property type="entry name" value="(Trans)glycosidases"/>
    <property type="match status" value="1"/>
</dbReference>
<dbReference type="RefSeq" id="WP_183668423.1">
    <property type="nucleotide sequence ID" value="NZ_BMPB01000006.1"/>
</dbReference>
<gene>
    <name evidence="5" type="ORF">GGQ57_000235</name>
</gene>
<evidence type="ECO:0000256" key="2">
    <source>
        <dbReference type="ARBA" id="ARBA00022729"/>
    </source>
</evidence>
<dbReference type="GO" id="GO:0016787">
    <property type="term" value="F:hydrolase activity"/>
    <property type="evidence" value="ECO:0007669"/>
    <property type="project" value="UniProtKB-KW"/>
</dbReference>
<evidence type="ECO:0000256" key="1">
    <source>
        <dbReference type="ARBA" id="ARBA00005382"/>
    </source>
</evidence>
<evidence type="ECO:0000256" key="3">
    <source>
        <dbReference type="ARBA" id="ARBA00022801"/>
    </source>
</evidence>
<comment type="caution">
    <text evidence="5">The sequence shown here is derived from an EMBL/GenBank/DDBJ whole genome shotgun (WGS) entry which is preliminary data.</text>
</comment>
<dbReference type="PROSITE" id="PS51257">
    <property type="entry name" value="PROKAR_LIPOPROTEIN"/>
    <property type="match status" value="1"/>
</dbReference>
<dbReference type="Gene3D" id="3.20.20.80">
    <property type="entry name" value="Glycosidases"/>
    <property type="match status" value="1"/>
</dbReference>
<dbReference type="InterPro" id="IPR017853">
    <property type="entry name" value="GH"/>
</dbReference>
<keyword evidence="3 5" id="KW-0378">Hydrolase</keyword>
<comment type="similarity">
    <text evidence="1">Belongs to the glycosyl hydrolase 30 family.</text>
</comment>
<evidence type="ECO:0000313" key="5">
    <source>
        <dbReference type="EMBL" id="MBB4620361.1"/>
    </source>
</evidence>
<organism evidence="5 6">
    <name type="scientific">Parabacteroides faecis</name>
    <dbReference type="NCBI Taxonomy" id="1217282"/>
    <lineage>
        <taxon>Bacteria</taxon>
        <taxon>Pseudomonadati</taxon>
        <taxon>Bacteroidota</taxon>
        <taxon>Bacteroidia</taxon>
        <taxon>Bacteroidales</taxon>
        <taxon>Tannerellaceae</taxon>
        <taxon>Parabacteroides</taxon>
    </lineage>
</organism>
<dbReference type="PANTHER" id="PTHR11069:SF38">
    <property type="entry name" value="GLUCURONOXYLANASE XYNC"/>
    <property type="match status" value="1"/>
</dbReference>
<dbReference type="EMBL" id="JACHOC010000001">
    <property type="protein sequence ID" value="MBB4620361.1"/>
    <property type="molecule type" value="Genomic_DNA"/>
</dbReference>
<dbReference type="Proteomes" id="UP000533637">
    <property type="component" value="Unassembled WGS sequence"/>
</dbReference>
<dbReference type="PANTHER" id="PTHR11069">
    <property type="entry name" value="GLUCOSYLCERAMIDASE"/>
    <property type="match status" value="1"/>
</dbReference>
<dbReference type="Gene3D" id="2.60.40.1180">
    <property type="entry name" value="Golgi alpha-mannosidase II"/>
    <property type="match status" value="1"/>
</dbReference>